<name>A0ABU4JPY7_9CLOT</name>
<dbReference type="EMBL" id="JARUJP010000003">
    <property type="protein sequence ID" value="MDW8800222.1"/>
    <property type="molecule type" value="Genomic_DNA"/>
</dbReference>
<accession>A0ABU4JPY7</accession>
<protein>
    <submittedName>
        <fullName evidence="1">AAA family ATPase</fullName>
    </submittedName>
</protein>
<dbReference type="RefSeq" id="WP_261669973.1">
    <property type="nucleotide sequence ID" value="NZ_JARUJP010000003.1"/>
</dbReference>
<evidence type="ECO:0000313" key="2">
    <source>
        <dbReference type="Proteomes" id="UP001281656"/>
    </source>
</evidence>
<comment type="caution">
    <text evidence="1">The sequence shown here is derived from an EMBL/GenBank/DDBJ whole genome shotgun (WGS) entry which is preliminary data.</text>
</comment>
<dbReference type="InterPro" id="IPR027417">
    <property type="entry name" value="P-loop_NTPase"/>
</dbReference>
<dbReference type="Gene3D" id="3.40.50.300">
    <property type="entry name" value="P-loop containing nucleotide triphosphate hydrolases"/>
    <property type="match status" value="1"/>
</dbReference>
<dbReference type="Proteomes" id="UP001281656">
    <property type="component" value="Unassembled WGS sequence"/>
</dbReference>
<evidence type="ECO:0000313" key="1">
    <source>
        <dbReference type="EMBL" id="MDW8800222.1"/>
    </source>
</evidence>
<dbReference type="SUPFAM" id="SSF52540">
    <property type="entry name" value="P-loop containing nucleoside triphosphate hydrolases"/>
    <property type="match status" value="1"/>
</dbReference>
<gene>
    <name evidence="1" type="ORF">P8V03_03535</name>
</gene>
<keyword evidence="2" id="KW-1185">Reference proteome</keyword>
<sequence length="177" mass="20254">MEKAIYVITGVMAAGKSTVAEALSKKLEKCVHLHGDVFRKMIVSGREEMSDNPSEEALNQLNIRYRITANVAKEYYDNGFTVVVQDNYLGDKLTYFTELLRNYQVYVIVLCPSIKTIEQREKNRGKKGYIGFTVDSLYGSFMESTPRIGLWLDTSNMSPEETVNEIIRRADKEGKYR</sequence>
<reference evidence="1 2" key="1">
    <citation type="submission" date="2023-04" db="EMBL/GenBank/DDBJ databases">
        <title>Clostridium tannerae sp. nov., isolated from the fecal material of an alpaca.</title>
        <authorList>
            <person name="Miller S."/>
            <person name="Hendry M."/>
            <person name="King J."/>
            <person name="Sankaranarayanan K."/>
            <person name="Lawson P.A."/>
        </authorList>
    </citation>
    <scope>NUCLEOTIDE SEQUENCE [LARGE SCALE GENOMIC DNA]</scope>
    <source>
        <strain evidence="1 2">A1-XYC3</strain>
    </source>
</reference>
<organism evidence="1 2">
    <name type="scientific">Clostridium tanneri</name>
    <dbReference type="NCBI Taxonomy" id="3037988"/>
    <lineage>
        <taxon>Bacteria</taxon>
        <taxon>Bacillati</taxon>
        <taxon>Bacillota</taxon>
        <taxon>Clostridia</taxon>
        <taxon>Eubacteriales</taxon>
        <taxon>Clostridiaceae</taxon>
        <taxon>Clostridium</taxon>
    </lineage>
</organism>
<dbReference type="Pfam" id="PF13671">
    <property type="entry name" value="AAA_33"/>
    <property type="match status" value="1"/>
</dbReference>
<proteinExistence type="predicted"/>